<name>A0A8S9WUT2_APOLU</name>
<feature type="chain" id="PRO_5035761917" evidence="2">
    <location>
        <begin position="20"/>
        <end position="119"/>
    </location>
</feature>
<proteinExistence type="predicted"/>
<accession>A0A8S9WUT2</accession>
<dbReference type="AlphaFoldDB" id="A0A8S9WUT2"/>
<sequence>MFSAAKVCLLLAVGLAVEAAGETVVRGWLESGWALWRAIADASAGAGTGDSAQPVQPMPLFTGRRRSPPQPYIRRPYRRVPSMNQMQYQHQYQNSYKNTLSQALIAQQQAQMQADIKGS</sequence>
<gene>
    <name evidence="3" type="ORF">GE061_006267</name>
</gene>
<evidence type="ECO:0000256" key="2">
    <source>
        <dbReference type="SAM" id="SignalP"/>
    </source>
</evidence>
<dbReference type="EMBL" id="WIXP02000014">
    <property type="protein sequence ID" value="KAF6199969.1"/>
    <property type="molecule type" value="Genomic_DNA"/>
</dbReference>
<feature type="signal peptide" evidence="2">
    <location>
        <begin position="1"/>
        <end position="19"/>
    </location>
</feature>
<keyword evidence="2" id="KW-0732">Signal</keyword>
<comment type="caution">
    <text evidence="3">The sequence shown here is derived from an EMBL/GenBank/DDBJ whole genome shotgun (WGS) entry which is preliminary data.</text>
</comment>
<evidence type="ECO:0000313" key="4">
    <source>
        <dbReference type="Proteomes" id="UP000466442"/>
    </source>
</evidence>
<evidence type="ECO:0000313" key="3">
    <source>
        <dbReference type="EMBL" id="KAF6199969.1"/>
    </source>
</evidence>
<protein>
    <submittedName>
        <fullName evidence="3">Uncharacterized protein</fullName>
    </submittedName>
</protein>
<keyword evidence="4" id="KW-1185">Reference proteome</keyword>
<organism evidence="3 4">
    <name type="scientific">Apolygus lucorum</name>
    <name type="common">Small green plant bug</name>
    <name type="synonym">Lygocoris lucorum</name>
    <dbReference type="NCBI Taxonomy" id="248454"/>
    <lineage>
        <taxon>Eukaryota</taxon>
        <taxon>Metazoa</taxon>
        <taxon>Ecdysozoa</taxon>
        <taxon>Arthropoda</taxon>
        <taxon>Hexapoda</taxon>
        <taxon>Insecta</taxon>
        <taxon>Pterygota</taxon>
        <taxon>Neoptera</taxon>
        <taxon>Paraneoptera</taxon>
        <taxon>Hemiptera</taxon>
        <taxon>Heteroptera</taxon>
        <taxon>Panheteroptera</taxon>
        <taxon>Cimicomorpha</taxon>
        <taxon>Miridae</taxon>
        <taxon>Mirini</taxon>
        <taxon>Apolygus</taxon>
    </lineage>
</organism>
<feature type="region of interest" description="Disordered" evidence="1">
    <location>
        <begin position="46"/>
        <end position="73"/>
    </location>
</feature>
<dbReference type="Proteomes" id="UP000466442">
    <property type="component" value="Unassembled WGS sequence"/>
</dbReference>
<reference evidence="3" key="1">
    <citation type="journal article" date="2021" name="Mol. Ecol. Resour.">
        <title>Apolygus lucorum genome provides insights into omnivorousness and mesophyll feeding.</title>
        <authorList>
            <person name="Liu Y."/>
            <person name="Liu H."/>
            <person name="Wang H."/>
            <person name="Huang T."/>
            <person name="Liu B."/>
            <person name="Yang B."/>
            <person name="Yin L."/>
            <person name="Li B."/>
            <person name="Zhang Y."/>
            <person name="Zhang S."/>
            <person name="Jiang F."/>
            <person name="Zhang X."/>
            <person name="Ren Y."/>
            <person name="Wang B."/>
            <person name="Wang S."/>
            <person name="Lu Y."/>
            <person name="Wu K."/>
            <person name="Fan W."/>
            <person name="Wang G."/>
        </authorList>
    </citation>
    <scope>NUCLEOTIDE SEQUENCE</scope>
    <source>
        <strain evidence="3">12Hb</strain>
    </source>
</reference>
<evidence type="ECO:0000256" key="1">
    <source>
        <dbReference type="SAM" id="MobiDB-lite"/>
    </source>
</evidence>